<keyword evidence="3" id="KW-1185">Reference proteome</keyword>
<organism evidence="2 3">
    <name type="scientific">Pseudomonas xionganensis</name>
    <dbReference type="NCBI Taxonomy" id="2654845"/>
    <lineage>
        <taxon>Bacteria</taxon>
        <taxon>Pseudomonadati</taxon>
        <taxon>Pseudomonadota</taxon>
        <taxon>Gammaproteobacteria</taxon>
        <taxon>Pseudomonadales</taxon>
        <taxon>Pseudomonadaceae</taxon>
        <taxon>Pseudomonas</taxon>
    </lineage>
</organism>
<proteinExistence type="inferred from homology"/>
<comment type="caution">
    <text evidence="2">The sequence shown here is derived from an EMBL/GenBank/DDBJ whole genome shotgun (WGS) entry which is preliminary data.</text>
</comment>
<protein>
    <submittedName>
        <fullName evidence="2">Transporter substrate-binding domain-containing protein</fullName>
    </submittedName>
</protein>
<name>A0A6I4KSE4_9PSED</name>
<evidence type="ECO:0000313" key="2">
    <source>
        <dbReference type="EMBL" id="MVW75480.1"/>
    </source>
</evidence>
<dbReference type="Proteomes" id="UP000429555">
    <property type="component" value="Unassembled WGS sequence"/>
</dbReference>
<dbReference type="PANTHER" id="PTHR35936:SF6">
    <property type="entry name" value="AMINO ACID ABC TRANSPORTER SUBSTRATE-BINDING PAAT FAMILY PROTEIN"/>
    <property type="match status" value="1"/>
</dbReference>
<accession>A0A6I4KSE4</accession>
<dbReference type="PANTHER" id="PTHR35936">
    <property type="entry name" value="MEMBRANE-BOUND LYTIC MUREIN TRANSGLYCOSYLASE F"/>
    <property type="match status" value="1"/>
</dbReference>
<comment type="similarity">
    <text evidence="1">Belongs to the bacterial solute-binding protein 3 family.</text>
</comment>
<dbReference type="SUPFAM" id="SSF53850">
    <property type="entry name" value="Periplasmic binding protein-like II"/>
    <property type="match status" value="1"/>
</dbReference>
<dbReference type="Gene3D" id="3.40.190.10">
    <property type="entry name" value="Periplasmic binding protein-like II"/>
    <property type="match status" value="2"/>
</dbReference>
<evidence type="ECO:0000256" key="1">
    <source>
        <dbReference type="ARBA" id="ARBA00010333"/>
    </source>
</evidence>
<dbReference type="EMBL" id="WKJZ01000001">
    <property type="protein sequence ID" value="MVW75480.1"/>
    <property type="molecule type" value="Genomic_DNA"/>
</dbReference>
<dbReference type="AlphaFoldDB" id="A0A6I4KSE4"/>
<sequence>MLLLTLALGASAEELRWGFASADGMPYVEVHEQELRGGFIYRLGNAASQRLGVPARFVETPNKRIEEFMLRGRIHVICNANPQWINEPQRFHWSPPLYSEEDVLLTHSQQPAIQSLEDLYGKVLGTQLGYVYSTPLMQAFAEQRVTRQDVRDLNASINLLSHQRLDAVIDMRRPISFQLARHPDAPLRISPWIIERYDMHCSYSPQLPVDAARLDQALLELREQGQIELMLATP</sequence>
<gene>
    <name evidence="2" type="ORF">GJV18_09145</name>
</gene>
<evidence type="ECO:0000313" key="3">
    <source>
        <dbReference type="Proteomes" id="UP000429555"/>
    </source>
</evidence>
<reference evidence="2 3" key="1">
    <citation type="submission" date="2019-11" db="EMBL/GenBank/DDBJ databases">
        <title>Pseudomonas flavidum sp. nov., isolated from Baiyang Lake.</title>
        <authorList>
            <person name="Zhao Y."/>
        </authorList>
    </citation>
    <scope>NUCLEOTIDE SEQUENCE [LARGE SCALE GENOMIC DNA]</scope>
    <source>
        <strain evidence="3">R-22-3 w-18</strain>
    </source>
</reference>